<evidence type="ECO:0000313" key="1">
    <source>
        <dbReference type="EMBL" id="UOR06574.1"/>
    </source>
</evidence>
<evidence type="ECO:0008006" key="3">
    <source>
        <dbReference type="Google" id="ProtNLM"/>
    </source>
</evidence>
<dbReference type="RefSeq" id="WP_245095635.1">
    <property type="nucleotide sequence ID" value="NZ_CP095053.1"/>
</dbReference>
<sequence length="190" mass="21466">MKNIVFFTFVLLFLGSCQDQERERRLKKKEVELTQKEQALLLRENALALREQSIAKEVHVLDSTRQASLDSTQYNPTGVWAARMNCIETDCPGSAIGDSKNEQWEISYQQSGILVQASVNNRIVRLYTGTLTGNTLTLNAQHTDDEALPDANTNITVQLQAATEQRLEGQRIIERPGNCRIIYALELTKK</sequence>
<dbReference type="AlphaFoldDB" id="A0A8T9T062"/>
<dbReference type="PROSITE" id="PS51257">
    <property type="entry name" value="PROKAR_LIPOPROTEIN"/>
    <property type="match status" value="1"/>
</dbReference>
<dbReference type="Proteomes" id="UP000829925">
    <property type="component" value="Chromosome"/>
</dbReference>
<dbReference type="EMBL" id="CP095053">
    <property type="protein sequence ID" value="UOR06574.1"/>
    <property type="molecule type" value="Genomic_DNA"/>
</dbReference>
<organism evidence="1 2">
    <name type="scientific">Hymenobacter aerilatus</name>
    <dbReference type="NCBI Taxonomy" id="2932251"/>
    <lineage>
        <taxon>Bacteria</taxon>
        <taxon>Pseudomonadati</taxon>
        <taxon>Bacteroidota</taxon>
        <taxon>Cytophagia</taxon>
        <taxon>Cytophagales</taxon>
        <taxon>Hymenobacteraceae</taxon>
        <taxon>Hymenobacter</taxon>
    </lineage>
</organism>
<protein>
    <recommendedName>
        <fullName evidence="3">Lipoprotein</fullName>
    </recommendedName>
</protein>
<proteinExistence type="predicted"/>
<accession>A0A8T9T062</accession>
<evidence type="ECO:0000313" key="2">
    <source>
        <dbReference type="Proteomes" id="UP000829925"/>
    </source>
</evidence>
<dbReference type="KEGG" id="haei:MUN82_05620"/>
<reference evidence="1 2" key="1">
    <citation type="submission" date="2022-04" db="EMBL/GenBank/DDBJ databases">
        <title>Hymenobacter sp. isolated from the air.</title>
        <authorList>
            <person name="Won M."/>
            <person name="Lee C.-M."/>
            <person name="Woen H.-Y."/>
            <person name="Kwon S.-W."/>
        </authorList>
    </citation>
    <scope>NUCLEOTIDE SEQUENCE [LARGE SCALE GENOMIC DNA]</scope>
    <source>
        <strain evidence="2">5413 J-13</strain>
    </source>
</reference>
<name>A0A8T9T062_9BACT</name>
<gene>
    <name evidence="1" type="ORF">MUN82_05620</name>
</gene>
<keyword evidence="2" id="KW-1185">Reference proteome</keyword>